<dbReference type="Proteomes" id="UP000008549">
    <property type="component" value="Unassembled WGS sequence"/>
</dbReference>
<name>B6IF00_CAEBR</name>
<dbReference type="EMBL" id="HE601451">
    <property type="protein sequence ID" value="CAR98480.1"/>
    <property type="molecule type" value="Genomic_DNA"/>
</dbReference>
<feature type="transmembrane region" description="Helical" evidence="1">
    <location>
        <begin position="40"/>
        <end position="63"/>
    </location>
</feature>
<dbReference type="HOGENOM" id="CLU_826987_0_0_1"/>
<dbReference type="KEGG" id="cbr:CBG_27485"/>
<keyword evidence="1" id="KW-0812">Transmembrane</keyword>
<evidence type="ECO:0000313" key="2">
    <source>
        <dbReference type="EMBL" id="CAR98480.1"/>
    </source>
</evidence>
<dbReference type="GeneID" id="68918937"/>
<dbReference type="AlphaFoldDB" id="B6IF00"/>
<reference evidence="2 3" key="1">
    <citation type="journal article" date="2003" name="PLoS Biol.">
        <title>The genome sequence of Caenorhabditis briggsae: a platform for comparative genomics.</title>
        <authorList>
            <person name="Stein L.D."/>
            <person name="Bao Z."/>
            <person name="Blasiar D."/>
            <person name="Blumenthal T."/>
            <person name="Brent M.R."/>
            <person name="Chen N."/>
            <person name="Chinwalla A."/>
            <person name="Clarke L."/>
            <person name="Clee C."/>
            <person name="Coghlan A."/>
            <person name="Coulson A."/>
            <person name="D'Eustachio P."/>
            <person name="Fitch D.H."/>
            <person name="Fulton L.A."/>
            <person name="Fulton R.E."/>
            <person name="Griffiths-Jones S."/>
            <person name="Harris T.W."/>
            <person name="Hillier L.W."/>
            <person name="Kamath R."/>
            <person name="Kuwabara P.E."/>
            <person name="Mardis E.R."/>
            <person name="Marra M.A."/>
            <person name="Miner T.L."/>
            <person name="Minx P."/>
            <person name="Mullikin J.C."/>
            <person name="Plumb R.W."/>
            <person name="Rogers J."/>
            <person name="Schein J.E."/>
            <person name="Sohrmann M."/>
            <person name="Spieth J."/>
            <person name="Stajich J.E."/>
            <person name="Wei C."/>
            <person name="Willey D."/>
            <person name="Wilson R.K."/>
            <person name="Durbin R."/>
            <person name="Waterston R.H."/>
        </authorList>
    </citation>
    <scope>NUCLEOTIDE SEQUENCE [LARGE SCALE GENOMIC DNA]</scope>
    <source>
        <strain evidence="2 3">AF16</strain>
    </source>
</reference>
<accession>B6IF00</accession>
<gene>
    <name evidence="2" type="ORF">CBG27485</name>
    <name evidence="2" type="ORF">CBG_27485</name>
</gene>
<protein>
    <submittedName>
        <fullName evidence="2">Protein CBG27485</fullName>
    </submittedName>
</protein>
<keyword evidence="3" id="KW-1185">Reference proteome</keyword>
<dbReference type="InParanoid" id="B6IF00"/>
<dbReference type="CTD" id="68918937"/>
<organism evidence="2 3">
    <name type="scientific">Caenorhabditis briggsae</name>
    <dbReference type="NCBI Taxonomy" id="6238"/>
    <lineage>
        <taxon>Eukaryota</taxon>
        <taxon>Metazoa</taxon>
        <taxon>Ecdysozoa</taxon>
        <taxon>Nematoda</taxon>
        <taxon>Chromadorea</taxon>
        <taxon>Rhabditida</taxon>
        <taxon>Rhabditina</taxon>
        <taxon>Rhabditomorpha</taxon>
        <taxon>Rhabditoidea</taxon>
        <taxon>Rhabditidae</taxon>
        <taxon>Peloderinae</taxon>
        <taxon>Caenorhabditis</taxon>
    </lineage>
</organism>
<reference evidence="2 3" key="2">
    <citation type="journal article" date="2011" name="PLoS Genet.">
        <title>Caenorhabditis briggsae recombinant inbred line genotypes reveal inter-strain incompatibility and the evolution of recombination.</title>
        <authorList>
            <person name="Ross J.A."/>
            <person name="Koboldt D.C."/>
            <person name="Staisch J.E."/>
            <person name="Chamberlin H.M."/>
            <person name="Gupta B.P."/>
            <person name="Miller R.D."/>
            <person name="Baird S.E."/>
            <person name="Haag E.S."/>
        </authorList>
    </citation>
    <scope>NUCLEOTIDE SEQUENCE [LARGE SCALE GENOMIC DNA]</scope>
    <source>
        <strain evidence="2 3">AF16</strain>
    </source>
</reference>
<proteinExistence type="predicted"/>
<sequence length="336" mass="37854">MAFWVLCSTFWKFCYRAKTLFGPFSQNISFIFHFSSPFFLPFSAMFLFLLCVKCSLSFARFFVTKDLQKEGHPRRLQSSAGQHQALIMQPLVVQHYAQNVHTEVQLGLAPPLSGGGSTGGGSGGGFFGSGLFRTSGRPPSSSNRPRAYSMLPLTSSISQEEDQIIWLHTHTIVALFETIVVTLSVVRFFTRPKDSSLLQLRFRRRQRRMSVFIASDANIVRKMATATRGACPPPLRRPSRSVCEVLNTMAPLNVCNRNAVNANRRYSTLVTVSERVVLRSGNNFLPAPGVTHYPPTIRNMFICQKFLGTLKAHDTKSRFLMFSNLLLFQEYLMCLD</sequence>
<evidence type="ECO:0000313" key="3">
    <source>
        <dbReference type="Proteomes" id="UP000008549"/>
    </source>
</evidence>
<evidence type="ECO:0000256" key="1">
    <source>
        <dbReference type="SAM" id="Phobius"/>
    </source>
</evidence>
<dbReference type="RefSeq" id="XP_045098053.1">
    <property type="nucleotide sequence ID" value="XM_045239007.1"/>
</dbReference>
<keyword evidence="1" id="KW-0472">Membrane</keyword>
<dbReference type="eggNOG" id="ENOG502TI8C">
    <property type="taxonomic scope" value="Eukaryota"/>
</dbReference>
<keyword evidence="1" id="KW-1133">Transmembrane helix</keyword>